<dbReference type="EMBL" id="OZ034820">
    <property type="protein sequence ID" value="CAL1399948.1"/>
    <property type="molecule type" value="Genomic_DNA"/>
</dbReference>
<evidence type="ECO:0000313" key="3">
    <source>
        <dbReference type="EMBL" id="CAL1399948.1"/>
    </source>
</evidence>
<keyword evidence="1" id="KW-0479">Metal-binding</keyword>
<organism evidence="3 4">
    <name type="scientific">Linum trigynum</name>
    <dbReference type="NCBI Taxonomy" id="586398"/>
    <lineage>
        <taxon>Eukaryota</taxon>
        <taxon>Viridiplantae</taxon>
        <taxon>Streptophyta</taxon>
        <taxon>Embryophyta</taxon>
        <taxon>Tracheophyta</taxon>
        <taxon>Spermatophyta</taxon>
        <taxon>Magnoliopsida</taxon>
        <taxon>eudicotyledons</taxon>
        <taxon>Gunneridae</taxon>
        <taxon>Pentapetalae</taxon>
        <taxon>rosids</taxon>
        <taxon>fabids</taxon>
        <taxon>Malpighiales</taxon>
        <taxon>Linaceae</taxon>
        <taxon>Linum</taxon>
    </lineage>
</organism>
<evidence type="ECO:0000256" key="1">
    <source>
        <dbReference type="RuleBase" id="RU000672"/>
    </source>
</evidence>
<dbReference type="InterPro" id="IPR000269">
    <property type="entry name" value="Cu_amine_oxidase"/>
</dbReference>
<dbReference type="AlphaFoldDB" id="A0AAV2FNR4"/>
<proteinExistence type="inferred from homology"/>
<reference evidence="3 4" key="1">
    <citation type="submission" date="2024-04" db="EMBL/GenBank/DDBJ databases">
        <authorList>
            <person name="Fracassetti M."/>
        </authorList>
    </citation>
    <scope>NUCLEOTIDE SEQUENCE [LARGE SCALE GENOMIC DNA]</scope>
</reference>
<dbReference type="Gene3D" id="2.70.98.20">
    <property type="entry name" value="Copper amine oxidase, catalytic domain"/>
    <property type="match status" value="1"/>
</dbReference>
<dbReference type="PANTHER" id="PTHR10638">
    <property type="entry name" value="COPPER AMINE OXIDASE"/>
    <property type="match status" value="1"/>
</dbReference>
<dbReference type="GO" id="GO:0009308">
    <property type="term" value="P:amine metabolic process"/>
    <property type="evidence" value="ECO:0007669"/>
    <property type="project" value="UniProtKB-UniRule"/>
</dbReference>
<dbReference type="GO" id="GO:0008131">
    <property type="term" value="F:primary methylamine oxidase activity"/>
    <property type="evidence" value="ECO:0007669"/>
    <property type="project" value="InterPro"/>
</dbReference>
<keyword evidence="1" id="KW-0801">TPQ</keyword>
<comment type="similarity">
    <text evidence="1">Belongs to the copper/topaquinone oxidase family.</text>
</comment>
<dbReference type="GO" id="GO:0005507">
    <property type="term" value="F:copper ion binding"/>
    <property type="evidence" value="ECO:0007669"/>
    <property type="project" value="InterPro"/>
</dbReference>
<dbReference type="Pfam" id="PF01179">
    <property type="entry name" value="Cu_amine_oxid"/>
    <property type="match status" value="1"/>
</dbReference>
<keyword evidence="1" id="KW-0560">Oxidoreductase</keyword>
<evidence type="ECO:0000259" key="2">
    <source>
        <dbReference type="Pfam" id="PF01179"/>
    </source>
</evidence>
<dbReference type="EC" id="1.4.3.-" evidence="1"/>
<dbReference type="PANTHER" id="PTHR10638:SF71">
    <property type="entry name" value="AMINE OXIDASE"/>
    <property type="match status" value="1"/>
</dbReference>
<gene>
    <name evidence="3" type="ORF">LTRI10_LOCUS40108</name>
</gene>
<dbReference type="InterPro" id="IPR015798">
    <property type="entry name" value="Cu_amine_oxidase_C"/>
</dbReference>
<dbReference type="Proteomes" id="UP001497516">
    <property type="component" value="Chromosome 7"/>
</dbReference>
<dbReference type="InterPro" id="IPR036460">
    <property type="entry name" value="Cu_amine_oxidase_C_sf"/>
</dbReference>
<name>A0AAV2FNR4_9ROSI</name>
<dbReference type="GO" id="GO:0048038">
    <property type="term" value="F:quinone binding"/>
    <property type="evidence" value="ECO:0007669"/>
    <property type="project" value="InterPro"/>
</dbReference>
<keyword evidence="1" id="KW-0186">Copper</keyword>
<sequence>MDLSQVVIQDLYFDAGENGCGSYASSLLPGADCPANVVFMAAYFADKDRNPQQLPNVFCIFEKYAWGSVEVKKGSVKKGEERNETERYKQYLL</sequence>
<feature type="domain" description="Copper amine oxidase catalytic" evidence="2">
    <location>
        <begin position="7"/>
        <end position="65"/>
    </location>
</feature>
<evidence type="ECO:0000313" key="4">
    <source>
        <dbReference type="Proteomes" id="UP001497516"/>
    </source>
</evidence>
<accession>A0AAV2FNR4</accession>
<keyword evidence="4" id="KW-1185">Reference proteome</keyword>
<comment type="PTM">
    <text evidence="1">Topaquinone (TPQ) is generated by copper-dependent autoxidation of a specific tyrosyl residue.</text>
</comment>
<comment type="cofactor">
    <cofactor evidence="1">
        <name>Cu cation</name>
        <dbReference type="ChEBI" id="CHEBI:23378"/>
    </cofactor>
    <text evidence="1">Contains 1 topaquinone per subunit.</text>
</comment>
<dbReference type="SUPFAM" id="SSF49998">
    <property type="entry name" value="Amine oxidase catalytic domain"/>
    <property type="match status" value="1"/>
</dbReference>
<protein>
    <recommendedName>
        <fullName evidence="1">Amine oxidase</fullName>
        <ecNumber evidence="1">1.4.3.-</ecNumber>
    </recommendedName>
</protein>